<evidence type="ECO:0000313" key="10">
    <source>
        <dbReference type="Proteomes" id="UP000184310"/>
    </source>
</evidence>
<keyword evidence="10" id="KW-1185">Reference proteome</keyword>
<gene>
    <name evidence="9" type="ORF">SAMN02745163_00357</name>
</gene>
<evidence type="ECO:0000256" key="7">
    <source>
        <dbReference type="RuleBase" id="RU363032"/>
    </source>
</evidence>
<dbReference type="InterPro" id="IPR000515">
    <property type="entry name" value="MetI-like"/>
</dbReference>
<evidence type="ECO:0000256" key="2">
    <source>
        <dbReference type="ARBA" id="ARBA00022448"/>
    </source>
</evidence>
<accession>A0A1M6BGY2</accession>
<dbReference type="CDD" id="cd06261">
    <property type="entry name" value="TM_PBP2"/>
    <property type="match status" value="1"/>
</dbReference>
<name>A0A1M6BGY2_9CLOT</name>
<evidence type="ECO:0000256" key="6">
    <source>
        <dbReference type="ARBA" id="ARBA00023136"/>
    </source>
</evidence>
<feature type="domain" description="ABC transmembrane type-1" evidence="8">
    <location>
        <begin position="81"/>
        <end position="271"/>
    </location>
</feature>
<proteinExistence type="inferred from homology"/>
<feature type="transmembrane region" description="Helical" evidence="7">
    <location>
        <begin position="85"/>
        <end position="104"/>
    </location>
</feature>
<evidence type="ECO:0000313" key="9">
    <source>
        <dbReference type="EMBL" id="SHI47982.1"/>
    </source>
</evidence>
<evidence type="ECO:0000256" key="3">
    <source>
        <dbReference type="ARBA" id="ARBA00022475"/>
    </source>
</evidence>
<dbReference type="InterPro" id="IPR035906">
    <property type="entry name" value="MetI-like_sf"/>
</dbReference>
<dbReference type="EMBL" id="FQZB01000003">
    <property type="protein sequence ID" value="SHI47982.1"/>
    <property type="molecule type" value="Genomic_DNA"/>
</dbReference>
<dbReference type="OrthoDB" id="9772609at2"/>
<keyword evidence="5 7" id="KW-1133">Transmembrane helix</keyword>
<dbReference type="GO" id="GO:0055085">
    <property type="term" value="P:transmembrane transport"/>
    <property type="evidence" value="ECO:0007669"/>
    <property type="project" value="InterPro"/>
</dbReference>
<dbReference type="PROSITE" id="PS50928">
    <property type="entry name" value="ABC_TM1"/>
    <property type="match status" value="1"/>
</dbReference>
<dbReference type="STRING" id="1121302.SAMN02745163_00357"/>
<keyword evidence="6 7" id="KW-0472">Membrane</keyword>
<sequence length="285" mass="32206">MKNSKVASNSKKPLNIKISTVIYTIIGLVLGVLFLSPFYIIFINSFKSKKELFASTLSIPSVFTFDNYKEAFTRLDFFKTVGNSLFITVISITLIIIFGSMAAWMLERTRSKVSNIIFFLFIASMLVPFQAVMLPLVRIMGQLHLLNMGGIIFMYVGFGASLSIFLYHGFVKSIPKELDEAAMIDGCNKFQTFFHIIFPLLKPTTITVAILNVVWIWNDFLLPSLVINKPGTQTIPLKTFFFFGEYTKQWNLALAGLMLTIIPVIIFYFIAQKHIIKSITAGSIK</sequence>
<dbReference type="SUPFAM" id="SSF161098">
    <property type="entry name" value="MetI-like"/>
    <property type="match status" value="1"/>
</dbReference>
<evidence type="ECO:0000256" key="4">
    <source>
        <dbReference type="ARBA" id="ARBA00022692"/>
    </source>
</evidence>
<dbReference type="RefSeq" id="WP_072984674.1">
    <property type="nucleotide sequence ID" value="NZ_FQZB01000003.1"/>
</dbReference>
<protein>
    <submittedName>
        <fullName evidence="9">Raffinose/stachyose/melibiose transport system permease protein</fullName>
    </submittedName>
</protein>
<dbReference type="PANTHER" id="PTHR43744:SF8">
    <property type="entry name" value="SN-GLYCEROL-3-PHOSPHATE TRANSPORT SYSTEM PERMEASE PROTEIN UGPE"/>
    <property type="match status" value="1"/>
</dbReference>
<feature type="transmembrane region" description="Helical" evidence="7">
    <location>
        <begin position="21"/>
        <end position="42"/>
    </location>
</feature>
<dbReference type="Proteomes" id="UP000184310">
    <property type="component" value="Unassembled WGS sequence"/>
</dbReference>
<dbReference type="AlphaFoldDB" id="A0A1M6BGY2"/>
<comment type="subcellular location">
    <subcellularLocation>
        <location evidence="1 7">Cell membrane</location>
        <topology evidence="1 7">Multi-pass membrane protein</topology>
    </subcellularLocation>
</comment>
<feature type="transmembrane region" description="Helical" evidence="7">
    <location>
        <begin position="250"/>
        <end position="271"/>
    </location>
</feature>
<organism evidence="9 10">
    <name type="scientific">Clostridium cavendishii DSM 21758</name>
    <dbReference type="NCBI Taxonomy" id="1121302"/>
    <lineage>
        <taxon>Bacteria</taxon>
        <taxon>Bacillati</taxon>
        <taxon>Bacillota</taxon>
        <taxon>Clostridia</taxon>
        <taxon>Eubacteriales</taxon>
        <taxon>Clostridiaceae</taxon>
        <taxon>Clostridium</taxon>
    </lineage>
</organism>
<keyword evidence="2 7" id="KW-0813">Transport</keyword>
<feature type="transmembrane region" description="Helical" evidence="7">
    <location>
        <begin position="116"/>
        <end position="137"/>
    </location>
</feature>
<comment type="similarity">
    <text evidence="7">Belongs to the binding-protein-dependent transport system permease family.</text>
</comment>
<dbReference type="Gene3D" id="1.10.3720.10">
    <property type="entry name" value="MetI-like"/>
    <property type="match status" value="1"/>
</dbReference>
<dbReference type="Pfam" id="PF00528">
    <property type="entry name" value="BPD_transp_1"/>
    <property type="match status" value="1"/>
</dbReference>
<feature type="transmembrane region" description="Helical" evidence="7">
    <location>
        <begin position="149"/>
        <end position="171"/>
    </location>
</feature>
<evidence type="ECO:0000256" key="5">
    <source>
        <dbReference type="ARBA" id="ARBA00022989"/>
    </source>
</evidence>
<evidence type="ECO:0000256" key="1">
    <source>
        <dbReference type="ARBA" id="ARBA00004651"/>
    </source>
</evidence>
<dbReference type="PANTHER" id="PTHR43744">
    <property type="entry name" value="ABC TRANSPORTER PERMEASE PROTEIN MG189-RELATED-RELATED"/>
    <property type="match status" value="1"/>
</dbReference>
<keyword evidence="4 7" id="KW-0812">Transmembrane</keyword>
<reference evidence="9 10" key="1">
    <citation type="submission" date="2016-11" db="EMBL/GenBank/DDBJ databases">
        <authorList>
            <person name="Jaros S."/>
            <person name="Januszkiewicz K."/>
            <person name="Wedrychowicz H."/>
        </authorList>
    </citation>
    <scope>NUCLEOTIDE SEQUENCE [LARGE SCALE GENOMIC DNA]</scope>
    <source>
        <strain evidence="9 10">DSM 21758</strain>
    </source>
</reference>
<evidence type="ECO:0000259" key="8">
    <source>
        <dbReference type="PROSITE" id="PS50928"/>
    </source>
</evidence>
<dbReference type="GO" id="GO:0005886">
    <property type="term" value="C:plasma membrane"/>
    <property type="evidence" value="ECO:0007669"/>
    <property type="project" value="UniProtKB-SubCell"/>
</dbReference>
<feature type="transmembrane region" description="Helical" evidence="7">
    <location>
        <begin position="192"/>
        <end position="217"/>
    </location>
</feature>
<keyword evidence="3" id="KW-1003">Cell membrane</keyword>